<evidence type="ECO:0000256" key="1">
    <source>
        <dbReference type="ARBA" id="ARBA00022741"/>
    </source>
</evidence>
<comment type="caution">
    <text evidence="5">The sequence shown here is derived from an EMBL/GenBank/DDBJ whole genome shotgun (WGS) entry which is preliminary data.</text>
</comment>
<reference evidence="5" key="1">
    <citation type="journal article" date="2020" name="mSystems">
        <title>Genome- and Community-Level Interaction Insights into Carbon Utilization and Element Cycling Functions of Hydrothermarchaeota in Hydrothermal Sediment.</title>
        <authorList>
            <person name="Zhou Z."/>
            <person name="Liu Y."/>
            <person name="Xu W."/>
            <person name="Pan J."/>
            <person name="Luo Z.H."/>
            <person name="Li M."/>
        </authorList>
    </citation>
    <scope>NUCLEOTIDE SEQUENCE [LARGE SCALE GENOMIC DNA]</scope>
    <source>
        <strain evidence="5">SpSt-62</strain>
        <strain evidence="4">SpSt-97</strain>
    </source>
</reference>
<keyword evidence="1" id="KW-0547">Nucleotide-binding</keyword>
<evidence type="ECO:0000313" key="4">
    <source>
        <dbReference type="EMBL" id="HGE66357.1"/>
    </source>
</evidence>
<dbReference type="GO" id="GO:0005524">
    <property type="term" value="F:ATP binding"/>
    <property type="evidence" value="ECO:0007669"/>
    <property type="project" value="UniProtKB-KW"/>
</dbReference>
<proteinExistence type="predicted"/>
<accession>A0A7C4S5B8</accession>
<evidence type="ECO:0000259" key="3">
    <source>
        <dbReference type="PROSITE" id="PS50893"/>
    </source>
</evidence>
<dbReference type="InterPro" id="IPR003439">
    <property type="entry name" value="ABC_transporter-like_ATP-bd"/>
</dbReference>
<dbReference type="InterPro" id="IPR003593">
    <property type="entry name" value="AAA+_ATPase"/>
</dbReference>
<dbReference type="AlphaFoldDB" id="A0A7C4S5B8"/>
<evidence type="ECO:0000313" key="5">
    <source>
        <dbReference type="EMBL" id="HGU59130.1"/>
    </source>
</evidence>
<evidence type="ECO:0000256" key="2">
    <source>
        <dbReference type="ARBA" id="ARBA00022840"/>
    </source>
</evidence>
<protein>
    <submittedName>
        <fullName evidence="5">ABC transporter ATP-binding protein</fullName>
    </submittedName>
</protein>
<keyword evidence="2 5" id="KW-0067">ATP-binding</keyword>
<organism evidence="5">
    <name type="scientific">Geoglobus ahangari</name>
    <dbReference type="NCBI Taxonomy" id="113653"/>
    <lineage>
        <taxon>Archaea</taxon>
        <taxon>Methanobacteriati</taxon>
        <taxon>Methanobacteriota</taxon>
        <taxon>Archaeoglobi</taxon>
        <taxon>Archaeoglobales</taxon>
        <taxon>Archaeoglobaceae</taxon>
        <taxon>Geoglobus</taxon>
    </lineage>
</organism>
<dbReference type="SUPFAM" id="SSF52540">
    <property type="entry name" value="P-loop containing nucleoside triphosphate hydrolases"/>
    <property type="match status" value="1"/>
</dbReference>
<gene>
    <name evidence="5" type="ORF">ENT89_02870</name>
    <name evidence="4" type="ORF">ENX77_04440</name>
</gene>
<dbReference type="Pfam" id="PF00005">
    <property type="entry name" value="ABC_tran"/>
    <property type="match status" value="1"/>
</dbReference>
<feature type="domain" description="ABC transporter" evidence="3">
    <location>
        <begin position="2"/>
        <end position="241"/>
    </location>
</feature>
<dbReference type="InterPro" id="IPR010230">
    <property type="entry name" value="FeS-cluster_ATPase_SufC"/>
</dbReference>
<name>A0A7C4S5B8_9EURY</name>
<dbReference type="PANTHER" id="PTHR43204">
    <property type="entry name" value="ABC TRANSPORTER I FAMILY MEMBER 6, CHLOROPLASTIC"/>
    <property type="match status" value="1"/>
</dbReference>
<dbReference type="CDD" id="cd03217">
    <property type="entry name" value="ABC_FeS_Assembly"/>
    <property type="match status" value="1"/>
</dbReference>
<dbReference type="EMBL" id="DTPI01000028">
    <property type="protein sequence ID" value="HGE66357.1"/>
    <property type="molecule type" value="Genomic_DNA"/>
</dbReference>
<dbReference type="PANTHER" id="PTHR43204:SF1">
    <property type="entry name" value="ABC TRANSPORTER I FAMILY MEMBER 6, CHLOROPLASTIC"/>
    <property type="match status" value="1"/>
</dbReference>
<dbReference type="EMBL" id="DTAK01000015">
    <property type="protein sequence ID" value="HGU59130.1"/>
    <property type="molecule type" value="Genomic_DNA"/>
</dbReference>
<dbReference type="SMART" id="SM00382">
    <property type="entry name" value="AAA"/>
    <property type="match status" value="1"/>
</dbReference>
<dbReference type="PROSITE" id="PS50893">
    <property type="entry name" value="ABC_TRANSPORTER_2"/>
    <property type="match status" value="1"/>
</dbReference>
<dbReference type="Gene3D" id="3.40.50.300">
    <property type="entry name" value="P-loop containing nucleotide triphosphate hydrolases"/>
    <property type="match status" value="1"/>
</dbReference>
<sequence length="253" mass="28425">MLRVVNLGVKVGEKKVLENVNIYIKKGDTVALFGPNGSGKSTLMNTLIGDPRYKVSDGRIFFKGEDITDKETDYRVRMGMGIAFQTPPAISGVKLIDVLKKIAEIKGISEDKIYEYAEYLNMTNFLNRDINKGFSGGEVKRSELLQLLVMNPDFAMLDEPDSGVDLENIALIGEAIKKLLQRDLPKKEREKSGIIITHTGNILDYVDADYGLILYKGRIACIGDPYYILEEVRKNGYEGCVKKCLREFKNLNQ</sequence>
<dbReference type="InterPro" id="IPR027417">
    <property type="entry name" value="P-loop_NTPase"/>
</dbReference>
<dbReference type="GO" id="GO:0016887">
    <property type="term" value="F:ATP hydrolysis activity"/>
    <property type="evidence" value="ECO:0007669"/>
    <property type="project" value="InterPro"/>
</dbReference>